<evidence type="ECO:0000313" key="3">
    <source>
        <dbReference type="Proteomes" id="UP000306791"/>
    </source>
</evidence>
<comment type="caution">
    <text evidence="2">The sequence shown here is derived from an EMBL/GenBank/DDBJ whole genome shotgun (WGS) entry which is preliminary data.</text>
</comment>
<proteinExistence type="predicted"/>
<dbReference type="Pfam" id="PF00535">
    <property type="entry name" value="Glycos_transf_2"/>
    <property type="match status" value="1"/>
</dbReference>
<dbReference type="InterPro" id="IPR029044">
    <property type="entry name" value="Nucleotide-diphossugar_trans"/>
</dbReference>
<dbReference type="RefSeq" id="WP_138236602.1">
    <property type="nucleotide sequence ID" value="NZ_CP185860.1"/>
</dbReference>
<gene>
    <name evidence="2" type="ORF">FDY93_15135</name>
</gene>
<evidence type="ECO:0000259" key="1">
    <source>
        <dbReference type="Pfam" id="PF00535"/>
    </source>
</evidence>
<keyword evidence="3" id="KW-1185">Reference proteome</keyword>
<reference evidence="2 3" key="1">
    <citation type="submission" date="2019-05" db="EMBL/GenBank/DDBJ databases">
        <title>Microbulbifer harenosus sp. nov., an alginate-degrading bacterium isolated from coastal sand.</title>
        <authorList>
            <person name="Huang H."/>
            <person name="Mo K."/>
            <person name="Bao S."/>
        </authorList>
    </citation>
    <scope>NUCLEOTIDE SEQUENCE [LARGE SCALE GENOMIC DNA]</scope>
    <source>
        <strain evidence="2 3">HB161719</strain>
    </source>
</reference>
<dbReference type="InterPro" id="IPR001173">
    <property type="entry name" value="Glyco_trans_2-like"/>
</dbReference>
<organism evidence="2 3">
    <name type="scientific">Microbulbifer harenosus</name>
    <dbReference type="NCBI Taxonomy" id="2576840"/>
    <lineage>
        <taxon>Bacteria</taxon>
        <taxon>Pseudomonadati</taxon>
        <taxon>Pseudomonadota</taxon>
        <taxon>Gammaproteobacteria</taxon>
        <taxon>Cellvibrionales</taxon>
        <taxon>Microbulbiferaceae</taxon>
        <taxon>Microbulbifer</taxon>
    </lineage>
</organism>
<evidence type="ECO:0000313" key="2">
    <source>
        <dbReference type="EMBL" id="TLM75630.1"/>
    </source>
</evidence>
<dbReference type="Gene3D" id="3.90.550.10">
    <property type="entry name" value="Spore Coat Polysaccharide Biosynthesis Protein SpsA, Chain A"/>
    <property type="match status" value="1"/>
</dbReference>
<protein>
    <submittedName>
        <fullName evidence="2">Glycosyltransferase family 2 protein</fullName>
    </submittedName>
</protein>
<dbReference type="PANTHER" id="PTHR43179:SF7">
    <property type="entry name" value="RHAMNOSYLTRANSFERASE WBBL"/>
    <property type="match status" value="1"/>
</dbReference>
<name>A0ABY2UF52_9GAMM</name>
<accession>A0ABY2UF52</accession>
<dbReference type="SUPFAM" id="SSF53448">
    <property type="entry name" value="Nucleotide-diphospho-sugar transferases"/>
    <property type="match status" value="1"/>
</dbReference>
<dbReference type="Proteomes" id="UP000306791">
    <property type="component" value="Unassembled WGS sequence"/>
</dbReference>
<dbReference type="EMBL" id="VANI01000016">
    <property type="protein sequence ID" value="TLM75630.1"/>
    <property type="molecule type" value="Genomic_DNA"/>
</dbReference>
<dbReference type="PANTHER" id="PTHR43179">
    <property type="entry name" value="RHAMNOSYLTRANSFERASE WBBL"/>
    <property type="match status" value="1"/>
</dbReference>
<feature type="domain" description="Glycosyltransferase 2-like" evidence="1">
    <location>
        <begin position="10"/>
        <end position="169"/>
    </location>
</feature>
<sequence>MDSEKTVKLSIVIVNYKTPQMVIDCLESLLPELHTMNAACGEARVVIVDNKSNDDSVAQIAGWLSAQNPFAQTRITLVESPRNGGFSAGNNLGIAEVAACYYLLLNSDTIVRPGAITTLVKRMEGDCRLGALGPRLEYLDGRPQVSRFRRRGVTSELIRGAQLDLITRIFRAKNTAIELDEPEQEIDWISFACVLLRADVIEQVGDMDEGFFMYFEDIEYCLRIKSAGYAIKQELDARVVHLRGGTSSVKRNDSNQQRIPAYFYQSRSRYFTLLGGRRKLFWANIAWYTGRLLRLCKRVARSTVGPSIPCEWADLWRGFFTPQRQHPLPVFKNNRQVT</sequence>
<dbReference type="CDD" id="cd04186">
    <property type="entry name" value="GT_2_like_c"/>
    <property type="match status" value="1"/>
</dbReference>